<dbReference type="Gene3D" id="1.20.1050.10">
    <property type="match status" value="1"/>
</dbReference>
<keyword evidence="6" id="KW-1185">Reference proteome</keyword>
<evidence type="ECO:0000313" key="6">
    <source>
        <dbReference type="Proteomes" id="UP000516369"/>
    </source>
</evidence>
<dbReference type="PROSITE" id="PS50404">
    <property type="entry name" value="GST_NTER"/>
    <property type="match status" value="1"/>
</dbReference>
<evidence type="ECO:0000256" key="2">
    <source>
        <dbReference type="ARBA" id="ARBA00022679"/>
    </source>
</evidence>
<dbReference type="CDD" id="cd00299">
    <property type="entry name" value="GST_C_family"/>
    <property type="match status" value="1"/>
</dbReference>
<dbReference type="EC" id="2.5.1.18" evidence="1"/>
<evidence type="ECO:0000259" key="4">
    <source>
        <dbReference type="PROSITE" id="PS50405"/>
    </source>
</evidence>
<evidence type="ECO:0000259" key="3">
    <source>
        <dbReference type="PROSITE" id="PS50404"/>
    </source>
</evidence>
<reference evidence="5 6" key="1">
    <citation type="submission" date="2020-05" db="EMBL/GenBank/DDBJ databases">
        <title>Complete closed genome sequence of Defluviicoccus vanus.</title>
        <authorList>
            <person name="Bessarab I."/>
            <person name="Arumugam K."/>
            <person name="Maszenan A.M."/>
            <person name="Seviour R.J."/>
            <person name="Williams R.B."/>
        </authorList>
    </citation>
    <scope>NUCLEOTIDE SEQUENCE [LARGE SCALE GENOMIC DNA]</scope>
    <source>
        <strain evidence="5 6">Ben 114</strain>
    </source>
</reference>
<dbReference type="RefSeq" id="WP_190262427.1">
    <property type="nucleotide sequence ID" value="NZ_CP053923.1"/>
</dbReference>
<dbReference type="SFLD" id="SFLDS00019">
    <property type="entry name" value="Glutathione_Transferase_(cytos"/>
    <property type="match status" value="1"/>
</dbReference>
<dbReference type="AlphaFoldDB" id="A0A7H1MZN1"/>
<dbReference type="Pfam" id="PF02798">
    <property type="entry name" value="GST_N"/>
    <property type="match status" value="1"/>
</dbReference>
<dbReference type="Gene3D" id="3.40.30.10">
    <property type="entry name" value="Glutaredoxin"/>
    <property type="match status" value="1"/>
</dbReference>
<dbReference type="InterPro" id="IPR036249">
    <property type="entry name" value="Thioredoxin-like_sf"/>
</dbReference>
<dbReference type="InterPro" id="IPR040079">
    <property type="entry name" value="Glutathione_S-Trfase"/>
</dbReference>
<accession>A0A7H1MZN1</accession>
<dbReference type="GO" id="GO:0005737">
    <property type="term" value="C:cytoplasm"/>
    <property type="evidence" value="ECO:0007669"/>
    <property type="project" value="TreeGrafter"/>
</dbReference>
<keyword evidence="2 5" id="KW-0808">Transferase</keyword>
<dbReference type="KEGG" id="dvn:HQ394_05545"/>
<dbReference type="PANTHER" id="PTHR43900">
    <property type="entry name" value="GLUTATHIONE S-TRANSFERASE RHO"/>
    <property type="match status" value="1"/>
</dbReference>
<dbReference type="GO" id="GO:0043295">
    <property type="term" value="F:glutathione binding"/>
    <property type="evidence" value="ECO:0007669"/>
    <property type="project" value="TreeGrafter"/>
</dbReference>
<evidence type="ECO:0000256" key="1">
    <source>
        <dbReference type="ARBA" id="ARBA00012452"/>
    </source>
</evidence>
<dbReference type="EMBL" id="CP053923">
    <property type="protein sequence ID" value="QNT68917.1"/>
    <property type="molecule type" value="Genomic_DNA"/>
</dbReference>
<feature type="domain" description="GST N-terminal" evidence="3">
    <location>
        <begin position="2"/>
        <end position="81"/>
    </location>
</feature>
<dbReference type="PANTHER" id="PTHR43900:SF3">
    <property type="entry name" value="GLUTATHIONE S-TRANSFERASE RHO"/>
    <property type="match status" value="1"/>
</dbReference>
<dbReference type="PROSITE" id="PS50405">
    <property type="entry name" value="GST_CTER"/>
    <property type="match status" value="1"/>
</dbReference>
<evidence type="ECO:0000313" key="5">
    <source>
        <dbReference type="EMBL" id="QNT68917.1"/>
    </source>
</evidence>
<organism evidence="5 6">
    <name type="scientific">Defluviicoccus vanus</name>
    <dbReference type="NCBI Taxonomy" id="111831"/>
    <lineage>
        <taxon>Bacteria</taxon>
        <taxon>Pseudomonadati</taxon>
        <taxon>Pseudomonadota</taxon>
        <taxon>Alphaproteobacteria</taxon>
        <taxon>Rhodospirillales</taxon>
        <taxon>Rhodospirillaceae</taxon>
        <taxon>Defluviicoccus</taxon>
    </lineage>
</organism>
<feature type="domain" description="GST C-terminal" evidence="4">
    <location>
        <begin position="86"/>
        <end position="214"/>
    </location>
</feature>
<name>A0A7H1MZN1_9PROT</name>
<dbReference type="InterPro" id="IPR004045">
    <property type="entry name" value="Glutathione_S-Trfase_N"/>
</dbReference>
<proteinExistence type="predicted"/>
<dbReference type="SUPFAM" id="SSF52833">
    <property type="entry name" value="Thioredoxin-like"/>
    <property type="match status" value="1"/>
</dbReference>
<dbReference type="GO" id="GO:0004364">
    <property type="term" value="F:glutathione transferase activity"/>
    <property type="evidence" value="ECO:0007669"/>
    <property type="project" value="UniProtKB-EC"/>
</dbReference>
<dbReference type="SUPFAM" id="SSF47616">
    <property type="entry name" value="GST C-terminal domain-like"/>
    <property type="match status" value="1"/>
</dbReference>
<dbReference type="Proteomes" id="UP000516369">
    <property type="component" value="Chromosome"/>
</dbReference>
<gene>
    <name evidence="5" type="ORF">HQ394_05545</name>
</gene>
<dbReference type="Pfam" id="PF13410">
    <property type="entry name" value="GST_C_2"/>
    <property type="match status" value="1"/>
</dbReference>
<dbReference type="InterPro" id="IPR036282">
    <property type="entry name" value="Glutathione-S-Trfase_C_sf"/>
</dbReference>
<dbReference type="InterPro" id="IPR010987">
    <property type="entry name" value="Glutathione-S-Trfase_C-like"/>
</dbReference>
<sequence length="214" mass="23897">MSGIVVYGPARSSYVWSVRMALAEKGVPYELIEVPFGMQREPPHLARHPFAKVPAFEHDGFCLYETQAILRYLDDVFPAPPLQPAAAKVRARMNQQMGILDAYGWPSIIGNILYNRWIAPRLGLPVDDNAVVAALPRAKLCVREWERLMEGRMFLAGDDLSLADILVAPLLTYFRRTAEGEAALRDHAALAAWCDRIRARDSFVVCTPPPLPPS</sequence>
<protein>
    <recommendedName>
        <fullName evidence="1">glutathione transferase</fullName>
        <ecNumber evidence="1">2.5.1.18</ecNumber>
    </recommendedName>
</protein>
<dbReference type="SFLD" id="SFLDG00358">
    <property type="entry name" value="Main_(cytGST)"/>
    <property type="match status" value="1"/>
</dbReference>